<dbReference type="EMBL" id="DQ158856">
    <property type="protein sequence ID" value="ABA27231.1"/>
    <property type="molecule type" value="Genomic_DNA"/>
</dbReference>
<reference evidence="8 9" key="1">
    <citation type="journal article" date="2006" name="Proc. Natl. Acad. Sci. U.S.A.">
        <title>Complete nucleotide sequence of the chlorarachniophyte nucleomorph: nature's smallest nucleus.</title>
        <authorList>
            <person name="Gilson P.R."/>
            <person name="Su V."/>
            <person name="Slamovits C.H."/>
            <person name="Reith M.E."/>
            <person name="Keeling P.J."/>
            <person name="McFadden G.I."/>
        </authorList>
    </citation>
    <scope>NUCLEOTIDE SEQUENCE [LARGE SCALE GENOMIC DNA]</scope>
    <source>
        <strain evidence="9">CCMP621</strain>
    </source>
</reference>
<dbReference type="Gene3D" id="3.30.1490.180">
    <property type="entry name" value="RNA polymerase ii"/>
    <property type="match status" value="1"/>
</dbReference>
<dbReference type="GeneID" id="5788443"/>
<proteinExistence type="inferred from homology"/>
<dbReference type="Proteomes" id="UP000243425">
    <property type="component" value="Nucleomorph 1"/>
</dbReference>
<dbReference type="Gene3D" id="2.40.40.20">
    <property type="match status" value="1"/>
</dbReference>
<dbReference type="SMART" id="SM00663">
    <property type="entry name" value="RPOLA_N"/>
    <property type="match status" value="1"/>
</dbReference>
<evidence type="ECO:0000256" key="5">
    <source>
        <dbReference type="ARBA" id="ARBA00048552"/>
    </source>
</evidence>
<dbReference type="Pfam" id="PF00623">
    <property type="entry name" value="RNA_pol_Rpb1_2"/>
    <property type="match status" value="1"/>
</dbReference>
<keyword evidence="1 6" id="KW-0240">DNA-directed RNA polymerase</keyword>
<geneLocation type="nucleomorph" evidence="8"/>
<evidence type="ECO:0000256" key="4">
    <source>
        <dbReference type="ARBA" id="ARBA00023163"/>
    </source>
</evidence>
<evidence type="ECO:0000256" key="2">
    <source>
        <dbReference type="ARBA" id="ARBA00022679"/>
    </source>
</evidence>
<dbReference type="PANTHER" id="PTHR19376:SF32">
    <property type="entry name" value="DNA-DIRECTED RNA POLYMERASE III SUBUNIT RPC1"/>
    <property type="match status" value="1"/>
</dbReference>
<keyword evidence="4 6" id="KW-0804">Transcription</keyword>
<dbReference type="EC" id="2.7.7.6" evidence="6"/>
<dbReference type="InterPro" id="IPR000722">
    <property type="entry name" value="RNA_pol_asu"/>
</dbReference>
<dbReference type="PANTHER" id="PTHR19376">
    <property type="entry name" value="DNA-DIRECTED RNA POLYMERASE"/>
    <property type="match status" value="1"/>
</dbReference>
<evidence type="ECO:0000256" key="6">
    <source>
        <dbReference type="RuleBase" id="RU004279"/>
    </source>
</evidence>
<dbReference type="RefSeq" id="XP_001712843.1">
    <property type="nucleotide sequence ID" value="XM_001712791.1"/>
</dbReference>
<evidence type="ECO:0000313" key="8">
    <source>
        <dbReference type="EMBL" id="ABA27231.1"/>
    </source>
</evidence>
<dbReference type="Gene3D" id="4.10.860.120">
    <property type="entry name" value="RNA polymerase II, clamp domain"/>
    <property type="match status" value="1"/>
</dbReference>
<dbReference type="InterPro" id="IPR007080">
    <property type="entry name" value="RNA_pol_Rpb1_1"/>
</dbReference>
<keyword evidence="8" id="KW-0542">Nucleomorph</keyword>
<dbReference type="InterPro" id="IPR007081">
    <property type="entry name" value="RNA_pol_Rpb1_5"/>
</dbReference>
<sequence length="1329" mass="154960">MSKKVQSILKKCILPLIRSLFRIGIFSQEELIKYSIITHLYSKFKSNHKSLSNNYLQRMFSNKNFCSICFKPIFECFGHTGILKLEIPFLHCLFYKKVIKIIETICLNCNSPHNLKKSSSLLYKFLKNHSSSSYVKKIAFTFLILNLIENEYCDNCSMFIKKIKYFNDSCRFLYFYQNKLVSNQRNKAAFFLSNEEFTTYNIFLISQKVKKSYYKSLQISSSLENLFFLNLPIIPNILRLDFITENKKDLRNPLNTLYLTLIKWNRSLYLLIVQNKFSLNLMDLHVSQLNKVIQKIIIDTSITSNNYLQNSIPRFRGIMTRMRGKKGRIRKNILGKRVDFIFRSVISPNINLPIGFCSLPYNSRIILTITEKLINLNRSIHSLKSNVMLDFLCNVSFILKKNDKRKINFKKIKKNLTSKYIIKNGDFVERKINHLDFSLLNRQPSLHKFSILGHLLHFGFSKSLNINPSVCFPYNADFDGDEMNLHLCQNYYAKAEILELMLPIENLSSSNDSRLIINSIQDLNYYNYLKESKTYHKITNTPILKAENLKKKKSFNSVPFKYFTKVFSNNLYINYSLESMNFLKSNYFKKTTLNMAYGSYYYNSIDYSTDGKIQTNVPSSRVGKSELLNLIKGKTAILDLLCKQNQNLFTFSNSALTLSIKDLLKFHKTLNKACNPIAKFNQTITNTYSFQQEIINYHYKKNLDKNTLENSKRKLITNMLTSLTKTLKYFGSLLNIFEMFDNNFNIMIQSKTKGKINNFIKMLELIGQQKIFLNSLFSPFKNSLFNKNLYNIPSFNNNEVYFDSLFTGLSMLSFVSNLFTGRESLVVSAIRTSDTGYLSRKLQLSLTDISIFNDFSIRNSEGCVLILRYVSDCIRYCSEKKNSISVHRILDGYQKIKQLKLITNSVHTKNKFYDQIIDNNGIINILNIYRNKKIRNCQLHDVSRLLSQSVIQALQEGFNIENLYYKNKNDSKKKVKKSCILESIMPQVINIFSLLNVRLKKNPGYPIGIIAGQSISEPVTQMTLKSFHFTGHHHKNISKEFQKIKNIFRYSSNYSSVKTFISFNTKIDKFQKILDLYSFYKPRNDSKIEKIVLSIKESILKEKRKSFDIYYLKRKILSDDFLKNAVNFDQKNKNIIIQFNESSNKYPNLNYLCIFGDIMLKINKYKSNSMNLYFKKITFSRNKYYSIILEGDPQEFKLSNLLSSTYFYKLSFDSNHILLVSSLLGIEAAREKIFLELNKIFTTKRVKLNFSFISIIADNLTLNGKILGISFNQQFIHKNSFLYHAAIEKTIETLIVSSFHGSMSRTSGTLESLFHGKRNITGTGISRIL</sequence>
<keyword evidence="3 6" id="KW-0548">Nucleotidyltransferase</keyword>
<dbReference type="InterPro" id="IPR006592">
    <property type="entry name" value="RNA_pol_N"/>
</dbReference>
<dbReference type="GO" id="GO:0003677">
    <property type="term" value="F:DNA binding"/>
    <property type="evidence" value="ECO:0007669"/>
    <property type="project" value="InterPro"/>
</dbReference>
<dbReference type="Gene3D" id="6.10.250.2940">
    <property type="match status" value="1"/>
</dbReference>
<dbReference type="Pfam" id="PF04998">
    <property type="entry name" value="RNA_pol_Rpb1_5"/>
    <property type="match status" value="1"/>
</dbReference>
<comment type="function">
    <text evidence="6">DNA-dependent RNA polymerase catalyzes the transcription of DNA into RNA using the four ribonucleoside triphosphates as substrates.</text>
</comment>
<dbReference type="SUPFAM" id="SSF64484">
    <property type="entry name" value="beta and beta-prime subunits of DNA dependent RNA-polymerase"/>
    <property type="match status" value="1"/>
</dbReference>
<name>Q3LWD4_BIGNA</name>
<gene>
    <name evidence="8" type="primary">rpc1</name>
</gene>
<dbReference type="InterPro" id="IPR045867">
    <property type="entry name" value="DNA-dir_RpoC_beta_prime"/>
</dbReference>
<dbReference type="GO" id="GO:0006351">
    <property type="term" value="P:DNA-templated transcription"/>
    <property type="evidence" value="ECO:0007669"/>
    <property type="project" value="InterPro"/>
</dbReference>
<feature type="domain" description="RNA polymerase N-terminal" evidence="7">
    <location>
        <begin position="224"/>
        <end position="528"/>
    </location>
</feature>
<evidence type="ECO:0000256" key="1">
    <source>
        <dbReference type="ARBA" id="ARBA00022478"/>
    </source>
</evidence>
<comment type="similarity">
    <text evidence="6">Belongs to the RNA polymerase beta' chain family.</text>
</comment>
<keyword evidence="2 6" id="KW-0808">Transferase</keyword>
<comment type="catalytic activity">
    <reaction evidence="5 6">
        <text>RNA(n) + a ribonucleoside 5'-triphosphate = RNA(n+1) + diphosphate</text>
        <dbReference type="Rhea" id="RHEA:21248"/>
        <dbReference type="Rhea" id="RHEA-COMP:14527"/>
        <dbReference type="Rhea" id="RHEA-COMP:17342"/>
        <dbReference type="ChEBI" id="CHEBI:33019"/>
        <dbReference type="ChEBI" id="CHEBI:61557"/>
        <dbReference type="ChEBI" id="CHEBI:140395"/>
        <dbReference type="EC" id="2.7.7.6"/>
    </reaction>
</comment>
<dbReference type="InterPro" id="IPR044893">
    <property type="entry name" value="RNA_pol_Rpb1_clamp_domain"/>
</dbReference>
<evidence type="ECO:0000256" key="3">
    <source>
        <dbReference type="ARBA" id="ARBA00022695"/>
    </source>
</evidence>
<evidence type="ECO:0000313" key="9">
    <source>
        <dbReference type="Proteomes" id="UP000243425"/>
    </source>
</evidence>
<evidence type="ECO:0000259" key="7">
    <source>
        <dbReference type="SMART" id="SM00663"/>
    </source>
</evidence>
<accession>Q3LWD4</accession>
<dbReference type="GO" id="GO:0003899">
    <property type="term" value="F:DNA-directed RNA polymerase activity"/>
    <property type="evidence" value="ECO:0007669"/>
    <property type="project" value="UniProtKB-EC"/>
</dbReference>
<dbReference type="GO" id="GO:0000428">
    <property type="term" value="C:DNA-directed RNA polymerase complex"/>
    <property type="evidence" value="ECO:0007669"/>
    <property type="project" value="UniProtKB-KW"/>
</dbReference>
<protein>
    <recommendedName>
        <fullName evidence="6">DNA-directed RNA polymerase subunit</fullName>
        <ecNumber evidence="6">2.7.7.6</ecNumber>
    </recommendedName>
</protein>
<dbReference type="Gene3D" id="1.10.132.30">
    <property type="match status" value="1"/>
</dbReference>
<dbReference type="InterPro" id="IPR038120">
    <property type="entry name" value="Rpb1_funnel_sf"/>
</dbReference>
<dbReference type="Pfam" id="PF04997">
    <property type="entry name" value="RNA_pol_Rpb1_1"/>
    <property type="match status" value="1"/>
</dbReference>
<organism evidence="8 9">
    <name type="scientific">Bigelowiella natans</name>
    <name type="common">Pedinomonas minutissima</name>
    <name type="synonym">Chlorarachnion sp. (strain CCMP621)</name>
    <dbReference type="NCBI Taxonomy" id="227086"/>
    <lineage>
        <taxon>Eukaryota</taxon>
        <taxon>Sar</taxon>
        <taxon>Rhizaria</taxon>
        <taxon>Cercozoa</taxon>
        <taxon>Chlorarachniophyceae</taxon>
        <taxon>Bigelowiella</taxon>
    </lineage>
</organism>